<evidence type="ECO:0000259" key="1">
    <source>
        <dbReference type="PROSITE" id="PS50043"/>
    </source>
</evidence>
<dbReference type="AlphaFoldDB" id="A0A8J6NV43"/>
<dbReference type="SMART" id="SM00421">
    <property type="entry name" value="HTH_LUXR"/>
    <property type="match status" value="1"/>
</dbReference>
<dbReference type="GO" id="GO:0003677">
    <property type="term" value="F:DNA binding"/>
    <property type="evidence" value="ECO:0007669"/>
    <property type="project" value="InterPro"/>
</dbReference>
<dbReference type="PRINTS" id="PR00038">
    <property type="entry name" value="HTHLUXR"/>
</dbReference>
<evidence type="ECO:0000313" key="3">
    <source>
        <dbReference type="Proteomes" id="UP000605201"/>
    </source>
</evidence>
<dbReference type="Proteomes" id="UP000605201">
    <property type="component" value="Unassembled WGS sequence"/>
</dbReference>
<accession>A0A8J6NV43</accession>
<evidence type="ECO:0000313" key="2">
    <source>
        <dbReference type="EMBL" id="MBC8433934.1"/>
    </source>
</evidence>
<comment type="caution">
    <text evidence="2">The sequence shown here is derived from an EMBL/GenBank/DDBJ whole genome shotgun (WGS) entry which is preliminary data.</text>
</comment>
<organism evidence="2 3">
    <name type="scientific">Candidatus Desulfatibia vada</name>
    <dbReference type="NCBI Taxonomy" id="2841696"/>
    <lineage>
        <taxon>Bacteria</taxon>
        <taxon>Pseudomonadati</taxon>
        <taxon>Thermodesulfobacteriota</taxon>
        <taxon>Desulfobacteria</taxon>
        <taxon>Desulfobacterales</taxon>
        <taxon>Desulfobacterales incertae sedis</taxon>
        <taxon>Candidatus Desulfatibia</taxon>
    </lineage>
</organism>
<dbReference type="InterPro" id="IPR000792">
    <property type="entry name" value="Tscrpt_reg_LuxR_C"/>
</dbReference>
<dbReference type="Pfam" id="PF00196">
    <property type="entry name" value="GerE"/>
    <property type="match status" value="1"/>
</dbReference>
<reference evidence="2 3" key="1">
    <citation type="submission" date="2020-08" db="EMBL/GenBank/DDBJ databases">
        <title>Bridging the membrane lipid divide: bacteria of the FCB group superphylum have the potential to synthesize archaeal ether lipids.</title>
        <authorList>
            <person name="Villanueva L."/>
            <person name="Von Meijenfeldt F.A.B."/>
            <person name="Westbye A.B."/>
            <person name="Yadav S."/>
            <person name="Hopmans E.C."/>
            <person name="Dutilh B.E."/>
            <person name="Sinninghe Damste J.S."/>
        </authorList>
    </citation>
    <scope>NUCLEOTIDE SEQUENCE [LARGE SCALE GENOMIC DNA]</scope>
    <source>
        <strain evidence="2">NIOZ-UU17</strain>
    </source>
</reference>
<dbReference type="Gene3D" id="1.10.10.10">
    <property type="entry name" value="Winged helix-like DNA-binding domain superfamily/Winged helix DNA-binding domain"/>
    <property type="match status" value="1"/>
</dbReference>
<dbReference type="InterPro" id="IPR016032">
    <property type="entry name" value="Sig_transdc_resp-reg_C-effctor"/>
</dbReference>
<dbReference type="EMBL" id="JACNIG010000357">
    <property type="protein sequence ID" value="MBC8433934.1"/>
    <property type="molecule type" value="Genomic_DNA"/>
</dbReference>
<name>A0A8J6NV43_9BACT</name>
<dbReference type="PROSITE" id="PS50043">
    <property type="entry name" value="HTH_LUXR_2"/>
    <property type="match status" value="1"/>
</dbReference>
<protein>
    <submittedName>
        <fullName evidence="2">Helix-turn-helix transcriptional regulator</fullName>
    </submittedName>
</protein>
<feature type="domain" description="HTH luxR-type" evidence="1">
    <location>
        <begin position="1"/>
        <end position="65"/>
    </location>
</feature>
<dbReference type="GO" id="GO:0006355">
    <property type="term" value="P:regulation of DNA-templated transcription"/>
    <property type="evidence" value="ECO:0007669"/>
    <property type="project" value="InterPro"/>
</dbReference>
<gene>
    <name evidence="2" type="ORF">H8D96_18635</name>
</gene>
<dbReference type="SUPFAM" id="SSF46894">
    <property type="entry name" value="C-terminal effector domain of the bipartite response regulators"/>
    <property type="match status" value="1"/>
</dbReference>
<dbReference type="InterPro" id="IPR036388">
    <property type="entry name" value="WH-like_DNA-bd_sf"/>
</dbReference>
<dbReference type="CDD" id="cd06170">
    <property type="entry name" value="LuxR_C_like"/>
    <property type="match status" value="1"/>
</dbReference>
<sequence>MPGFFFTPREIQAAGLVKEGKTTKEIAELLVSTTDVIDFHRKNLRKKLDLKKSQQPAVKRLVWIYCYIKPLDF</sequence>
<proteinExistence type="predicted"/>